<dbReference type="Pfam" id="PF03732">
    <property type="entry name" value="Retrotrans_gag"/>
    <property type="match status" value="1"/>
</dbReference>
<evidence type="ECO:0000313" key="3">
    <source>
        <dbReference type="Proteomes" id="UP000233837"/>
    </source>
</evidence>
<evidence type="ECO:0000313" key="2">
    <source>
        <dbReference type="EMBL" id="PKU71874.1"/>
    </source>
</evidence>
<dbReference type="AlphaFoldDB" id="A0A2I0W882"/>
<reference evidence="2 3" key="2">
    <citation type="journal article" date="2017" name="Nature">
        <title>The Apostasia genome and the evolution of orchids.</title>
        <authorList>
            <person name="Zhang G.Q."/>
            <person name="Liu K.W."/>
            <person name="Li Z."/>
            <person name="Lohaus R."/>
            <person name="Hsiao Y.Y."/>
            <person name="Niu S.C."/>
            <person name="Wang J.Y."/>
            <person name="Lin Y.C."/>
            <person name="Xu Q."/>
            <person name="Chen L.J."/>
            <person name="Yoshida K."/>
            <person name="Fujiwara S."/>
            <person name="Wang Z.W."/>
            <person name="Zhang Y.Q."/>
            <person name="Mitsuda N."/>
            <person name="Wang M."/>
            <person name="Liu G.H."/>
            <person name="Pecoraro L."/>
            <person name="Huang H.X."/>
            <person name="Xiao X.J."/>
            <person name="Lin M."/>
            <person name="Wu X.Y."/>
            <person name="Wu W.L."/>
            <person name="Chen Y.Y."/>
            <person name="Chang S.B."/>
            <person name="Sakamoto S."/>
            <person name="Ohme-Takagi M."/>
            <person name="Yagi M."/>
            <person name="Zeng S.J."/>
            <person name="Shen C.Y."/>
            <person name="Yeh C.M."/>
            <person name="Luo Y.B."/>
            <person name="Tsai W.C."/>
            <person name="Van de Peer Y."/>
            <person name="Liu Z.J."/>
        </authorList>
    </citation>
    <scope>NUCLEOTIDE SEQUENCE [LARGE SCALE GENOMIC DNA]</scope>
    <source>
        <tissue evidence="2">The whole plant</tissue>
    </source>
</reference>
<organism evidence="2 3">
    <name type="scientific">Dendrobium catenatum</name>
    <dbReference type="NCBI Taxonomy" id="906689"/>
    <lineage>
        <taxon>Eukaryota</taxon>
        <taxon>Viridiplantae</taxon>
        <taxon>Streptophyta</taxon>
        <taxon>Embryophyta</taxon>
        <taxon>Tracheophyta</taxon>
        <taxon>Spermatophyta</taxon>
        <taxon>Magnoliopsida</taxon>
        <taxon>Liliopsida</taxon>
        <taxon>Asparagales</taxon>
        <taxon>Orchidaceae</taxon>
        <taxon>Epidendroideae</taxon>
        <taxon>Malaxideae</taxon>
        <taxon>Dendrobiinae</taxon>
        <taxon>Dendrobium</taxon>
    </lineage>
</organism>
<dbReference type="InterPro" id="IPR005162">
    <property type="entry name" value="Retrotrans_gag_dom"/>
</dbReference>
<sequence length="203" mass="24362">MGQFNANLPSDSEGETVQVQFNHRCGGATFGRPQGEFRVKFDIPFFYGRLHIEDYLDWERSVETFFKYMEIELEKQVKYVACRLKGGASAWWLQLLQSRRREGCDLIRSWWQMKQLLHSHFLSTDYEQTLYVKYQHCNQENWTMSEYTEEFYRLNARNDLNKNINQIVFRYIRGLKDAIQDKLELNVVWSLLQAVNFMLKAEI</sequence>
<dbReference type="PANTHER" id="PTHR35046">
    <property type="entry name" value="ZINC KNUCKLE (CCHC-TYPE) FAMILY PROTEIN"/>
    <property type="match status" value="1"/>
</dbReference>
<accession>A0A2I0W882</accession>
<gene>
    <name evidence="2" type="ORF">MA16_Dca016327</name>
</gene>
<dbReference type="Proteomes" id="UP000233837">
    <property type="component" value="Unassembled WGS sequence"/>
</dbReference>
<protein>
    <recommendedName>
        <fullName evidence="1">Retrotransposon gag domain-containing protein</fullName>
    </recommendedName>
</protein>
<proteinExistence type="predicted"/>
<feature type="domain" description="Retrotransposon gag" evidence="1">
    <location>
        <begin position="78"/>
        <end position="176"/>
    </location>
</feature>
<dbReference type="EMBL" id="KZ502856">
    <property type="protein sequence ID" value="PKU71874.1"/>
    <property type="molecule type" value="Genomic_DNA"/>
</dbReference>
<name>A0A2I0W882_9ASPA</name>
<evidence type="ECO:0000259" key="1">
    <source>
        <dbReference type="Pfam" id="PF03732"/>
    </source>
</evidence>
<reference evidence="2 3" key="1">
    <citation type="journal article" date="2016" name="Sci. Rep.">
        <title>The Dendrobium catenatum Lindl. genome sequence provides insights into polysaccharide synthase, floral development and adaptive evolution.</title>
        <authorList>
            <person name="Zhang G.Q."/>
            <person name="Xu Q."/>
            <person name="Bian C."/>
            <person name="Tsai W.C."/>
            <person name="Yeh C.M."/>
            <person name="Liu K.W."/>
            <person name="Yoshida K."/>
            <person name="Zhang L.S."/>
            <person name="Chang S.B."/>
            <person name="Chen F."/>
            <person name="Shi Y."/>
            <person name="Su Y.Y."/>
            <person name="Zhang Y.Q."/>
            <person name="Chen L.J."/>
            <person name="Yin Y."/>
            <person name="Lin M."/>
            <person name="Huang H."/>
            <person name="Deng H."/>
            <person name="Wang Z.W."/>
            <person name="Zhu S.L."/>
            <person name="Zhao X."/>
            <person name="Deng C."/>
            <person name="Niu S.C."/>
            <person name="Huang J."/>
            <person name="Wang M."/>
            <person name="Liu G.H."/>
            <person name="Yang H.J."/>
            <person name="Xiao X.J."/>
            <person name="Hsiao Y.Y."/>
            <person name="Wu W.L."/>
            <person name="Chen Y.Y."/>
            <person name="Mitsuda N."/>
            <person name="Ohme-Takagi M."/>
            <person name="Luo Y.B."/>
            <person name="Van de Peer Y."/>
            <person name="Liu Z.J."/>
        </authorList>
    </citation>
    <scope>NUCLEOTIDE SEQUENCE [LARGE SCALE GENOMIC DNA]</scope>
    <source>
        <tissue evidence="2">The whole plant</tissue>
    </source>
</reference>
<keyword evidence="3" id="KW-1185">Reference proteome</keyword>
<dbReference type="OrthoDB" id="786050at2759"/>
<dbReference type="PANTHER" id="PTHR35046:SF18">
    <property type="entry name" value="RNA-DIRECTED DNA POLYMERASE"/>
    <property type="match status" value="1"/>
</dbReference>